<reference evidence="6" key="1">
    <citation type="submission" date="2015-10" db="EMBL/GenBank/DDBJ databases">
        <title>Description of Candidatus Tenderia electrophaga gen. nov, sp. nov., an Uncultivated Electroautotroph from a Biocathode Enrichment.</title>
        <authorList>
            <person name="Eddie B.J."/>
            <person name="Malanoski A.P."/>
            <person name="Wang Z."/>
            <person name="Hall R.J."/>
            <person name="Oh S.D."/>
            <person name="Heiner C."/>
            <person name="Lin B."/>
            <person name="Strycharz-Glaven S.M."/>
        </authorList>
    </citation>
    <scope>NUCLEOTIDE SEQUENCE [LARGE SCALE GENOMIC DNA]</scope>
    <source>
        <strain evidence="6">NRL1</strain>
    </source>
</reference>
<dbReference type="InterPro" id="IPR010583">
    <property type="entry name" value="MipA"/>
</dbReference>
<evidence type="ECO:0000256" key="2">
    <source>
        <dbReference type="ARBA" id="ARBA00005722"/>
    </source>
</evidence>
<comment type="subcellular location">
    <subcellularLocation>
        <location evidence="1">Cell outer membrane</location>
    </subcellularLocation>
</comment>
<evidence type="ECO:0000256" key="4">
    <source>
        <dbReference type="ARBA" id="ARBA00023136"/>
    </source>
</evidence>
<dbReference type="AlphaFoldDB" id="A0A0S2TCU7"/>
<accession>A0A0S2TCU7</accession>
<proteinExistence type="inferred from homology"/>
<dbReference type="KEGG" id="tee:Tel_07210"/>
<gene>
    <name evidence="6" type="ORF">Tel_07210</name>
</gene>
<dbReference type="Pfam" id="PF06629">
    <property type="entry name" value="MipA"/>
    <property type="match status" value="1"/>
</dbReference>
<dbReference type="STRING" id="1748243.Tel_07210"/>
<keyword evidence="7" id="KW-1185">Reference proteome</keyword>
<dbReference type="PANTHER" id="PTHR38776">
    <property type="entry name" value="MLTA-INTERACTING PROTEIN-RELATED"/>
    <property type="match status" value="1"/>
</dbReference>
<evidence type="ECO:0008006" key="8">
    <source>
        <dbReference type="Google" id="ProtNLM"/>
    </source>
</evidence>
<keyword evidence="5" id="KW-0998">Cell outer membrane</keyword>
<evidence type="ECO:0000313" key="7">
    <source>
        <dbReference type="Proteomes" id="UP000055136"/>
    </source>
</evidence>
<evidence type="ECO:0000256" key="3">
    <source>
        <dbReference type="ARBA" id="ARBA00022729"/>
    </source>
</evidence>
<name>A0A0S2TCU7_9GAMM</name>
<keyword evidence="4" id="KW-0472">Membrane</keyword>
<organism evidence="6 7">
    <name type="scientific">Candidatus Tenderia electrophaga</name>
    <dbReference type="NCBI Taxonomy" id="1748243"/>
    <lineage>
        <taxon>Bacteria</taxon>
        <taxon>Pseudomonadati</taxon>
        <taxon>Pseudomonadota</taxon>
        <taxon>Gammaproteobacteria</taxon>
        <taxon>Candidatus Tenderiales</taxon>
        <taxon>Candidatus Tenderiaceae</taxon>
        <taxon>Candidatus Tenderia</taxon>
    </lineage>
</organism>
<protein>
    <recommendedName>
        <fullName evidence="8">MltA-interacting MipA family protein</fullName>
    </recommendedName>
</protein>
<dbReference type="PANTHER" id="PTHR38776:SF1">
    <property type="entry name" value="MLTA-INTERACTING PROTEIN-RELATED"/>
    <property type="match status" value="1"/>
</dbReference>
<evidence type="ECO:0000256" key="5">
    <source>
        <dbReference type="ARBA" id="ARBA00023237"/>
    </source>
</evidence>
<comment type="similarity">
    <text evidence="2">Belongs to the MipA/OmpV family.</text>
</comment>
<dbReference type="GO" id="GO:0009279">
    <property type="term" value="C:cell outer membrane"/>
    <property type="evidence" value="ECO:0007669"/>
    <property type="project" value="UniProtKB-SubCell"/>
</dbReference>
<keyword evidence="3" id="KW-0732">Signal</keyword>
<sequence>MAWHVQAGALVLAWPEYEGADKYEVKAFPLIGAEYKRRFFINFINGAGMYLLNSGALQLGTGVAYAFGRDEDDSAHLRGLGHIDGGALFNLFGEYTSGPYSLGAKYLNQVSGDDTGYMVEVGAGYHSRVRGDLILKYGMQATYADSDYMASFFGVSQAQSLASGLVGYSAAAGFKSAALQLRSIYLLSPKWAMQGHIKLERLLGDAADSPVVQDERQVSLVLGLVYHF</sequence>
<dbReference type="EMBL" id="CP013099">
    <property type="protein sequence ID" value="ALP52959.1"/>
    <property type="molecule type" value="Genomic_DNA"/>
</dbReference>
<evidence type="ECO:0000313" key="6">
    <source>
        <dbReference type="EMBL" id="ALP52959.1"/>
    </source>
</evidence>
<dbReference type="Proteomes" id="UP000055136">
    <property type="component" value="Chromosome"/>
</dbReference>
<evidence type="ECO:0000256" key="1">
    <source>
        <dbReference type="ARBA" id="ARBA00004442"/>
    </source>
</evidence>